<dbReference type="InterPro" id="IPR001888">
    <property type="entry name" value="Transposase_1"/>
</dbReference>
<name>A0ABY6L8C8_9ARAC</name>
<protein>
    <recommendedName>
        <fullName evidence="3">Transposase</fullName>
    </recommendedName>
</protein>
<accession>A0ABY6L8C8</accession>
<dbReference type="Pfam" id="PF01359">
    <property type="entry name" value="Transposase_1"/>
    <property type="match status" value="1"/>
</dbReference>
<dbReference type="Proteomes" id="UP001235939">
    <property type="component" value="Chromosome 15"/>
</dbReference>
<dbReference type="Gene3D" id="3.30.420.10">
    <property type="entry name" value="Ribonuclease H-like superfamily/Ribonuclease H"/>
    <property type="match status" value="1"/>
</dbReference>
<dbReference type="PANTHER" id="PTHR46060">
    <property type="entry name" value="MARINER MOS1 TRANSPOSASE-LIKE PROTEIN"/>
    <property type="match status" value="1"/>
</dbReference>
<organism evidence="1 2">
    <name type="scientific">Cordylochernes scorpioides</name>
    <dbReference type="NCBI Taxonomy" id="51811"/>
    <lineage>
        <taxon>Eukaryota</taxon>
        <taxon>Metazoa</taxon>
        <taxon>Ecdysozoa</taxon>
        <taxon>Arthropoda</taxon>
        <taxon>Chelicerata</taxon>
        <taxon>Arachnida</taxon>
        <taxon>Pseudoscorpiones</taxon>
        <taxon>Cheliferoidea</taxon>
        <taxon>Chernetidae</taxon>
        <taxon>Cordylochernes</taxon>
    </lineage>
</organism>
<evidence type="ECO:0000313" key="1">
    <source>
        <dbReference type="EMBL" id="UYV77403.1"/>
    </source>
</evidence>
<dbReference type="PANTHER" id="PTHR46060:SF1">
    <property type="entry name" value="MARINER MOS1 TRANSPOSASE-LIKE PROTEIN"/>
    <property type="match status" value="1"/>
</dbReference>
<reference evidence="1 2" key="1">
    <citation type="submission" date="2022-01" db="EMBL/GenBank/DDBJ databases">
        <title>A chromosomal length assembly of Cordylochernes scorpioides.</title>
        <authorList>
            <person name="Zeh D."/>
            <person name="Zeh J."/>
        </authorList>
    </citation>
    <scope>NUCLEOTIDE SEQUENCE [LARGE SCALE GENOMIC DNA]</scope>
    <source>
        <strain evidence="1">IN4F17</strain>
        <tissue evidence="1">Whole Body</tissue>
    </source>
</reference>
<dbReference type="InterPro" id="IPR036397">
    <property type="entry name" value="RNaseH_sf"/>
</dbReference>
<evidence type="ECO:0008006" key="3">
    <source>
        <dbReference type="Google" id="ProtNLM"/>
    </source>
</evidence>
<sequence length="260" mass="30089">MVWKKPEESAPKKAKITISAGKVMVIVFWDCKGVLLIDYLLPNTTVNAARYCEVLTKLRAAKKRKRPGLLSRKVLLVHDNARPHAARTTQTLLENFKWEIFTHPPYSPDLAPSDFHLFPALKLHLGGKHFANDDEVQAEANHWLRIGHALVQQWYQKIATMDDALELVYKSPSCEFNFAWLTMQMCYEKSKLLLLSGTYLCEFEPEQELICKLDEKRKNIKTIEIDYKCDFGYRSYLKFTPIDGSSYRRVQGICYLAKIP</sequence>
<proteinExistence type="predicted"/>
<gene>
    <name evidence="1" type="ORF">LAZ67_15000881</name>
</gene>
<dbReference type="EMBL" id="CP092877">
    <property type="protein sequence ID" value="UYV77403.1"/>
    <property type="molecule type" value="Genomic_DNA"/>
</dbReference>
<dbReference type="InterPro" id="IPR052709">
    <property type="entry name" value="Transposase-MT_Hybrid"/>
</dbReference>
<keyword evidence="2" id="KW-1185">Reference proteome</keyword>
<evidence type="ECO:0000313" key="2">
    <source>
        <dbReference type="Proteomes" id="UP001235939"/>
    </source>
</evidence>